<keyword evidence="1" id="KW-0812">Transmembrane</keyword>
<keyword evidence="1" id="KW-1133">Transmembrane helix</keyword>
<accession>X1KU45</accession>
<evidence type="ECO:0008006" key="3">
    <source>
        <dbReference type="Google" id="ProtNLM"/>
    </source>
</evidence>
<comment type="caution">
    <text evidence="2">The sequence shown here is derived from an EMBL/GenBank/DDBJ whole genome shotgun (WGS) entry which is preliminary data.</text>
</comment>
<dbReference type="AlphaFoldDB" id="X1KU45"/>
<feature type="transmembrane region" description="Helical" evidence="1">
    <location>
        <begin position="189"/>
        <end position="210"/>
    </location>
</feature>
<proteinExistence type="predicted"/>
<protein>
    <recommendedName>
        <fullName evidence="3">Type I restriction enzyme R protein N-terminal domain-containing protein</fullName>
    </recommendedName>
</protein>
<evidence type="ECO:0000256" key="1">
    <source>
        <dbReference type="SAM" id="Phobius"/>
    </source>
</evidence>
<reference evidence="2" key="1">
    <citation type="journal article" date="2014" name="Front. Microbiol.">
        <title>High frequency of phylogenetically diverse reductive dehalogenase-homologous genes in deep subseafloor sedimentary metagenomes.</title>
        <authorList>
            <person name="Kawai M."/>
            <person name="Futagami T."/>
            <person name="Toyoda A."/>
            <person name="Takaki Y."/>
            <person name="Nishi S."/>
            <person name="Hori S."/>
            <person name="Arai W."/>
            <person name="Tsubouchi T."/>
            <person name="Morono Y."/>
            <person name="Uchiyama I."/>
            <person name="Ito T."/>
            <person name="Fujiyama A."/>
            <person name="Inagaki F."/>
            <person name="Takami H."/>
        </authorList>
    </citation>
    <scope>NUCLEOTIDE SEQUENCE</scope>
    <source>
        <strain evidence="2">Expedition CK06-06</strain>
    </source>
</reference>
<keyword evidence="1" id="KW-0472">Membrane</keyword>
<dbReference type="EMBL" id="BARV01006277">
    <property type="protein sequence ID" value="GAI10607.1"/>
    <property type="molecule type" value="Genomic_DNA"/>
</dbReference>
<name>X1KU45_9ZZZZ</name>
<sequence>MQIRKFDEELKIIKKLISILNRYNKLYKEISKDRCHSFDEYIRTGFTDEDEFIKPKLWVDIMQEILGFPKDEYIPELPEKTGLIPDFTPRDLRAHPFIFEIKGSNCLNLSIYRDKIQEYIKPPAKWGVITNMQKLCVYVKDFPSSINTYSFDFLILYKSYKSQPKKIMEFENIPVDQNLLRHFIANKKWFIISCFDYMLGSFFIKFPYFYSMSIFILGNTKY</sequence>
<gene>
    <name evidence="2" type="ORF">S06H3_12853</name>
</gene>
<evidence type="ECO:0000313" key="2">
    <source>
        <dbReference type="EMBL" id="GAI10607.1"/>
    </source>
</evidence>
<organism evidence="2">
    <name type="scientific">marine sediment metagenome</name>
    <dbReference type="NCBI Taxonomy" id="412755"/>
    <lineage>
        <taxon>unclassified sequences</taxon>
        <taxon>metagenomes</taxon>
        <taxon>ecological metagenomes</taxon>
    </lineage>
</organism>